<gene>
    <name evidence="2" type="ORF">POM88_053564</name>
</gene>
<protein>
    <recommendedName>
        <fullName evidence="1">At2g35280-like TPR domain-containing protein</fullName>
    </recommendedName>
</protein>
<dbReference type="Proteomes" id="UP001237642">
    <property type="component" value="Unassembled WGS sequence"/>
</dbReference>
<accession>A0AAD8GQD1</accession>
<comment type="caution">
    <text evidence="2">The sequence shown here is derived from an EMBL/GenBank/DDBJ whole genome shotgun (WGS) entry which is preliminary data.</text>
</comment>
<dbReference type="InterPro" id="IPR057136">
    <property type="entry name" value="At2g35280_TPR_dom"/>
</dbReference>
<reference evidence="2" key="2">
    <citation type="submission" date="2023-05" db="EMBL/GenBank/DDBJ databases">
        <authorList>
            <person name="Schelkunov M.I."/>
        </authorList>
    </citation>
    <scope>NUCLEOTIDE SEQUENCE</scope>
    <source>
        <strain evidence="2">Hsosn_3</strain>
        <tissue evidence="2">Leaf</tissue>
    </source>
</reference>
<dbReference type="AlphaFoldDB" id="A0AAD8GQD1"/>
<reference evidence="2" key="1">
    <citation type="submission" date="2023-02" db="EMBL/GenBank/DDBJ databases">
        <title>Genome of toxic invasive species Heracleum sosnowskyi carries increased number of genes despite the absence of recent whole-genome duplications.</title>
        <authorList>
            <person name="Schelkunov M."/>
            <person name="Shtratnikova V."/>
            <person name="Makarenko M."/>
            <person name="Klepikova A."/>
            <person name="Omelchenko D."/>
            <person name="Novikova G."/>
            <person name="Obukhova E."/>
            <person name="Bogdanov V."/>
            <person name="Penin A."/>
            <person name="Logacheva M."/>
        </authorList>
    </citation>
    <scope>NUCLEOTIDE SEQUENCE</scope>
    <source>
        <strain evidence="2">Hsosn_3</strain>
        <tissue evidence="2">Leaf</tissue>
    </source>
</reference>
<evidence type="ECO:0000313" key="3">
    <source>
        <dbReference type="Proteomes" id="UP001237642"/>
    </source>
</evidence>
<evidence type="ECO:0000259" key="1">
    <source>
        <dbReference type="Pfam" id="PF23310"/>
    </source>
</evidence>
<organism evidence="2 3">
    <name type="scientific">Heracleum sosnowskyi</name>
    <dbReference type="NCBI Taxonomy" id="360622"/>
    <lineage>
        <taxon>Eukaryota</taxon>
        <taxon>Viridiplantae</taxon>
        <taxon>Streptophyta</taxon>
        <taxon>Embryophyta</taxon>
        <taxon>Tracheophyta</taxon>
        <taxon>Spermatophyta</taxon>
        <taxon>Magnoliopsida</taxon>
        <taxon>eudicotyledons</taxon>
        <taxon>Gunneridae</taxon>
        <taxon>Pentapetalae</taxon>
        <taxon>asterids</taxon>
        <taxon>campanulids</taxon>
        <taxon>Apiales</taxon>
        <taxon>Apiaceae</taxon>
        <taxon>Apioideae</taxon>
        <taxon>apioid superclade</taxon>
        <taxon>Tordylieae</taxon>
        <taxon>Tordyliinae</taxon>
        <taxon>Heracleum</taxon>
    </lineage>
</organism>
<name>A0AAD8GQD1_9APIA</name>
<dbReference type="Pfam" id="PF23310">
    <property type="entry name" value="TPR_27"/>
    <property type="match status" value="1"/>
</dbReference>
<evidence type="ECO:0000313" key="2">
    <source>
        <dbReference type="EMBL" id="KAK1352300.1"/>
    </source>
</evidence>
<dbReference type="EMBL" id="JAUIZM010000018">
    <property type="protein sequence ID" value="KAK1352300.1"/>
    <property type="molecule type" value="Genomic_DNA"/>
</dbReference>
<sequence length="134" mass="15105">MSQYFGNVHGGTRMQNLETAMNSGHLGGKYALRIILIPQGGVHKLDGMEMILSMKKSTTATDLKEIRKSFLGIIKGLWIRNTMINVRQEMPQCCTKNPTDSARWDGVKEVDLQCEDCSCDQELVHLWKVLPNPI</sequence>
<feature type="domain" description="At2g35280-like TPR" evidence="1">
    <location>
        <begin position="1"/>
        <end position="70"/>
    </location>
</feature>
<keyword evidence="3" id="KW-1185">Reference proteome</keyword>
<proteinExistence type="predicted"/>